<evidence type="ECO:0000313" key="4">
    <source>
        <dbReference type="Proteomes" id="UP000289340"/>
    </source>
</evidence>
<evidence type="ECO:0000259" key="2">
    <source>
        <dbReference type="PROSITE" id="PS51792"/>
    </source>
</evidence>
<reference evidence="3 4" key="1">
    <citation type="submission" date="2018-09" db="EMBL/GenBank/DDBJ databases">
        <title>A high-quality reference genome of wild soybean provides a powerful tool to mine soybean genomes.</title>
        <authorList>
            <person name="Xie M."/>
            <person name="Chung C.Y.L."/>
            <person name="Li M.-W."/>
            <person name="Wong F.-L."/>
            <person name="Chan T.-F."/>
            <person name="Lam H.-M."/>
        </authorList>
    </citation>
    <scope>NUCLEOTIDE SEQUENCE [LARGE SCALE GENOMIC DNA]</scope>
    <source>
        <strain evidence="4">cv. W05</strain>
        <tissue evidence="3">Hypocotyl of etiolated seedlings</tissue>
    </source>
</reference>
<protein>
    <recommendedName>
        <fullName evidence="2">Yippee domain-containing protein</fullName>
    </recommendedName>
</protein>
<dbReference type="PROSITE" id="PS51792">
    <property type="entry name" value="YIPPEE"/>
    <property type="match status" value="1"/>
</dbReference>
<keyword evidence="4" id="KW-1185">Reference proteome</keyword>
<evidence type="ECO:0000256" key="1">
    <source>
        <dbReference type="SAM" id="MobiDB-lite"/>
    </source>
</evidence>
<organism evidence="3 4">
    <name type="scientific">Glycine soja</name>
    <name type="common">Wild soybean</name>
    <dbReference type="NCBI Taxonomy" id="3848"/>
    <lineage>
        <taxon>Eukaryota</taxon>
        <taxon>Viridiplantae</taxon>
        <taxon>Streptophyta</taxon>
        <taxon>Embryophyta</taxon>
        <taxon>Tracheophyta</taxon>
        <taxon>Spermatophyta</taxon>
        <taxon>Magnoliopsida</taxon>
        <taxon>eudicotyledons</taxon>
        <taxon>Gunneridae</taxon>
        <taxon>Pentapetalae</taxon>
        <taxon>rosids</taxon>
        <taxon>fabids</taxon>
        <taxon>Fabales</taxon>
        <taxon>Fabaceae</taxon>
        <taxon>Papilionoideae</taxon>
        <taxon>50 kb inversion clade</taxon>
        <taxon>NPAAA clade</taxon>
        <taxon>indigoferoid/millettioid clade</taxon>
        <taxon>Phaseoleae</taxon>
        <taxon>Glycine</taxon>
        <taxon>Glycine subgen. Soja</taxon>
    </lineage>
</organism>
<accession>A0A445GD80</accession>
<feature type="region of interest" description="Disordered" evidence="1">
    <location>
        <begin position="1"/>
        <end position="20"/>
    </location>
</feature>
<dbReference type="EMBL" id="QZWG01000016">
    <property type="protein sequence ID" value="RZB59207.1"/>
    <property type="molecule type" value="Genomic_DNA"/>
</dbReference>
<proteinExistence type="predicted"/>
<name>A0A445GD80_GLYSO</name>
<sequence length="68" mass="7752">MMILSPKISRVDDEDVSSSGLTKDSQELCVTDCGEELVWKYIKAYEETQKYKEGKCVLDKFKIIKSNG</sequence>
<gene>
    <name evidence="3" type="ORF">D0Y65_042471</name>
</gene>
<comment type="caution">
    <text evidence="3">The sequence shown here is derived from an EMBL/GenBank/DDBJ whole genome shotgun (WGS) entry which is preliminary data.</text>
</comment>
<evidence type="ECO:0000313" key="3">
    <source>
        <dbReference type="EMBL" id="RZB59207.1"/>
    </source>
</evidence>
<dbReference type="Proteomes" id="UP000289340">
    <property type="component" value="Chromosome 16"/>
</dbReference>
<dbReference type="AlphaFoldDB" id="A0A445GD80"/>
<feature type="domain" description="Yippee" evidence="2">
    <location>
        <begin position="1"/>
        <end position="67"/>
    </location>
</feature>
<dbReference type="InterPro" id="IPR034751">
    <property type="entry name" value="Yippee"/>
</dbReference>